<dbReference type="Pfam" id="PF16874">
    <property type="entry name" value="Glyco_hydro_36C"/>
    <property type="match status" value="1"/>
</dbReference>
<dbReference type="Gene3D" id="3.20.20.70">
    <property type="entry name" value="Aldolase class I"/>
    <property type="match status" value="1"/>
</dbReference>
<keyword evidence="3 5" id="KW-0378">Hydrolase</keyword>
<dbReference type="PROSITE" id="PS00512">
    <property type="entry name" value="ALPHA_GALACTOSIDASE"/>
    <property type="match status" value="1"/>
</dbReference>
<evidence type="ECO:0000256" key="4">
    <source>
        <dbReference type="ARBA" id="ARBA00023295"/>
    </source>
</evidence>
<name>A0ABR6EZB2_9SPHI</name>
<feature type="domain" description="Glycosyl hydrolase family 36 C-terminal" evidence="7">
    <location>
        <begin position="643"/>
        <end position="733"/>
    </location>
</feature>
<dbReference type="SUPFAM" id="SSF51445">
    <property type="entry name" value="(Trans)glycosidases"/>
    <property type="match status" value="1"/>
</dbReference>
<evidence type="ECO:0000313" key="9">
    <source>
        <dbReference type="EMBL" id="MBB2150615.1"/>
    </source>
</evidence>
<protein>
    <recommendedName>
        <fullName evidence="2 5">Alpha-galactosidase</fullName>
        <ecNumber evidence="2 5">3.2.1.22</ecNumber>
    </recommendedName>
</protein>
<dbReference type="Pfam" id="PF02065">
    <property type="entry name" value="Melibiase"/>
    <property type="match status" value="1"/>
</dbReference>
<dbReference type="InterPro" id="IPR017853">
    <property type="entry name" value="GH"/>
</dbReference>
<dbReference type="RefSeq" id="WP_182959713.1">
    <property type="nucleotide sequence ID" value="NZ_WNXC01000006.1"/>
</dbReference>
<dbReference type="InterPro" id="IPR002252">
    <property type="entry name" value="Glyco_hydro_36"/>
</dbReference>
<feature type="signal peptide" evidence="6">
    <location>
        <begin position="1"/>
        <end position="20"/>
    </location>
</feature>
<dbReference type="InterPro" id="IPR013780">
    <property type="entry name" value="Glyco_hydro_b"/>
</dbReference>
<dbReference type="EC" id="3.2.1.22" evidence="2 5"/>
<evidence type="ECO:0000256" key="2">
    <source>
        <dbReference type="ARBA" id="ARBA00012755"/>
    </source>
</evidence>
<keyword evidence="4 5" id="KW-0326">Glycosidase</keyword>
<dbReference type="CDD" id="cd14791">
    <property type="entry name" value="GH36"/>
    <property type="match status" value="1"/>
</dbReference>
<evidence type="ECO:0000256" key="5">
    <source>
        <dbReference type="PIRNR" id="PIRNR005536"/>
    </source>
</evidence>
<proteinExistence type="inferred from homology"/>
<dbReference type="InterPro" id="IPR031704">
    <property type="entry name" value="Glyco_hydro_36_N"/>
</dbReference>
<reference evidence="9 10" key="1">
    <citation type="submission" date="2019-11" db="EMBL/GenBank/DDBJ databases">
        <title>Description of Pedobacter sp. LMG 31462T.</title>
        <authorList>
            <person name="Carlier A."/>
            <person name="Qi S."/>
            <person name="Vandamme P."/>
        </authorList>
    </citation>
    <scope>NUCLEOTIDE SEQUENCE [LARGE SCALE GENOMIC DNA]</scope>
    <source>
        <strain evidence="9 10">LMG 31462</strain>
    </source>
</reference>
<dbReference type="PIRSF" id="PIRSF005536">
    <property type="entry name" value="Agal"/>
    <property type="match status" value="1"/>
</dbReference>
<sequence length="736" mass="83555">MNINLIKISTVLLIWGTAFSFSVAQTATQTTLPTASQAGQQFKLETKNSLLVFTIGNNGKLYQSYLGQPMNHPEDQALLQAVKHEAYIGAGMGDLFEPAIRILHADGNPSLDLVYAGAKTDKANESVTHTAITLKDPKYPVTVILHFEAYYNEDVLKTWTEIRHQEKKPVLLSNYASSMLHFDASKYWLSQFDGDYMTEMRMKETQLTSGIKILDSKLGTRAHMYRAPAFFLSLNKIAEENTGELIAGTLAWSGNFQCSFEIDQQNSLRMINGMNPYASAYKLMPNKTFETPAFIFTYTNKGKGQASRNLHRWARKYNIPDGDQPRLTLLNNWEATHMDFNQEVLVDLFDGAKKLGVDLFLLDDGWFGNKYPRDADKTALGDWQVDKKKLPGGIGHLVKEAGSRGLKFGIWLEPEMVSPKSELYEQHPDWILKLPNREEALSRNQLVLDLVNPKVQDFVFHTVDDLISQNPGIAFVKWDCNRMLTNTFSPFLKENQGNLFIDYTKSLYEVMERLRKKHPHLPIMLCAGGGGRVDYGGLKYFTEFWPSDNTDGLERVFIQWGYLNFFPSLTVSSHVTSMGKQSLKFRTDVAMMGKMGYDIRVNALTPAEIQFSKAAVENYNRISKVIWFGDLYRLVSPYEENRAVLMYVDEAKNKAVLFNYLLNFRRKEFMGRVLLSGLDPEKRYQLKEINRLADTPAGHPDDGKVYTGDYLMKVGLNLSPGKITPLSSSVFELNAQ</sequence>
<comment type="caution">
    <text evidence="9">The sequence shown here is derived from an EMBL/GenBank/DDBJ whole genome shotgun (WGS) entry which is preliminary data.</text>
</comment>
<evidence type="ECO:0000259" key="8">
    <source>
        <dbReference type="Pfam" id="PF16875"/>
    </source>
</evidence>
<evidence type="ECO:0000256" key="1">
    <source>
        <dbReference type="ARBA" id="ARBA00001255"/>
    </source>
</evidence>
<dbReference type="Pfam" id="PF16875">
    <property type="entry name" value="Glyco_hydro_36N"/>
    <property type="match status" value="1"/>
</dbReference>
<dbReference type="Gene3D" id="2.60.40.1180">
    <property type="entry name" value="Golgi alpha-mannosidase II"/>
    <property type="match status" value="1"/>
</dbReference>
<keyword evidence="10" id="KW-1185">Reference proteome</keyword>
<dbReference type="PANTHER" id="PTHR43053">
    <property type="entry name" value="GLYCOSIDASE FAMILY 31"/>
    <property type="match status" value="1"/>
</dbReference>
<organism evidence="9 10">
    <name type="scientific">Pedobacter gandavensis</name>
    <dbReference type="NCBI Taxonomy" id="2679963"/>
    <lineage>
        <taxon>Bacteria</taxon>
        <taxon>Pseudomonadati</taxon>
        <taxon>Bacteroidota</taxon>
        <taxon>Sphingobacteriia</taxon>
        <taxon>Sphingobacteriales</taxon>
        <taxon>Sphingobacteriaceae</taxon>
        <taxon>Pedobacter</taxon>
    </lineage>
</organism>
<accession>A0ABR6EZB2</accession>
<dbReference type="EMBL" id="WNXC01000006">
    <property type="protein sequence ID" value="MBB2150615.1"/>
    <property type="molecule type" value="Genomic_DNA"/>
</dbReference>
<keyword evidence="6" id="KW-0732">Signal</keyword>
<dbReference type="InterPro" id="IPR050985">
    <property type="entry name" value="Alpha-glycosidase_related"/>
</dbReference>
<feature type="chain" id="PRO_5046107456" description="Alpha-galactosidase" evidence="6">
    <location>
        <begin position="21"/>
        <end position="736"/>
    </location>
</feature>
<evidence type="ECO:0000256" key="6">
    <source>
        <dbReference type="SAM" id="SignalP"/>
    </source>
</evidence>
<evidence type="ECO:0000259" key="7">
    <source>
        <dbReference type="Pfam" id="PF16874"/>
    </source>
</evidence>
<comment type="catalytic activity">
    <reaction evidence="1 5">
        <text>Hydrolysis of terminal, non-reducing alpha-D-galactose residues in alpha-D-galactosides, including galactose oligosaccharides, galactomannans and galactolipids.</text>
        <dbReference type="EC" id="3.2.1.22"/>
    </reaction>
</comment>
<dbReference type="InterPro" id="IPR000111">
    <property type="entry name" value="Glyco_hydro_27/36_CS"/>
</dbReference>
<dbReference type="InterPro" id="IPR038417">
    <property type="entry name" value="Alpga-gal_N_sf"/>
</dbReference>
<dbReference type="InterPro" id="IPR031705">
    <property type="entry name" value="Glyco_hydro_36_C"/>
</dbReference>
<gene>
    <name evidence="9" type="ORF">GM920_17080</name>
</gene>
<evidence type="ECO:0000313" key="10">
    <source>
        <dbReference type="Proteomes" id="UP000636110"/>
    </source>
</evidence>
<dbReference type="Proteomes" id="UP000636110">
    <property type="component" value="Unassembled WGS sequence"/>
</dbReference>
<dbReference type="PANTHER" id="PTHR43053:SF3">
    <property type="entry name" value="ALPHA-GALACTOSIDASE C-RELATED"/>
    <property type="match status" value="1"/>
</dbReference>
<feature type="domain" description="Glycosyl hydrolase family 36 N-terminal" evidence="8">
    <location>
        <begin position="80"/>
        <end position="283"/>
    </location>
</feature>
<dbReference type="Gene3D" id="2.70.98.60">
    <property type="entry name" value="alpha-galactosidase from lactobacil brevis"/>
    <property type="match status" value="1"/>
</dbReference>
<comment type="similarity">
    <text evidence="5">Belongs to the glycosyl hydrolase.</text>
</comment>
<evidence type="ECO:0000256" key="3">
    <source>
        <dbReference type="ARBA" id="ARBA00022801"/>
    </source>
</evidence>
<dbReference type="PRINTS" id="PR00743">
    <property type="entry name" value="GLHYDRLASE36"/>
</dbReference>
<dbReference type="InterPro" id="IPR013785">
    <property type="entry name" value="Aldolase_TIM"/>
</dbReference>